<feature type="modified residue" description="4-aspartylphosphate" evidence="3">
    <location>
        <position position="66"/>
    </location>
</feature>
<dbReference type="InterPro" id="IPR027417">
    <property type="entry name" value="P-loop_NTPase"/>
</dbReference>
<reference evidence="5" key="1">
    <citation type="submission" date="2007-06" db="EMBL/GenBank/DDBJ databases">
        <title>Complete sequence of Marinomonas sp. MWYL1.</title>
        <authorList>
            <consortium name="US DOE Joint Genome Institute"/>
            <person name="Copeland A."/>
            <person name="Lucas S."/>
            <person name="Lapidus A."/>
            <person name="Barry K."/>
            <person name="Glavina del Rio T."/>
            <person name="Dalin E."/>
            <person name="Tice H."/>
            <person name="Pitluck S."/>
            <person name="Kiss H."/>
            <person name="Brettin T."/>
            <person name="Bruce D."/>
            <person name="Detter J.C."/>
            <person name="Han C."/>
            <person name="Schmutz J."/>
            <person name="Larimer F."/>
            <person name="Land M."/>
            <person name="Hauser L."/>
            <person name="Kyrpides N."/>
            <person name="Kim E."/>
            <person name="Johnston A.W.B."/>
            <person name="Todd J.D."/>
            <person name="Rogers R."/>
            <person name="Wexler M."/>
            <person name="Bond P.L."/>
            <person name="Li Y."/>
            <person name="Richardson P."/>
        </authorList>
    </citation>
    <scope>NUCLEOTIDE SEQUENCE [LARGE SCALE GENOMIC DNA]</scope>
    <source>
        <strain evidence="5">MWYL1</strain>
    </source>
</reference>
<keyword evidence="1" id="KW-0547">Nucleotide-binding</keyword>
<dbReference type="GO" id="GO:0051782">
    <property type="term" value="P:negative regulation of cell division"/>
    <property type="evidence" value="ECO:0007669"/>
    <property type="project" value="TreeGrafter"/>
</dbReference>
<dbReference type="GO" id="GO:0016887">
    <property type="term" value="F:ATP hydrolysis activity"/>
    <property type="evidence" value="ECO:0007669"/>
    <property type="project" value="TreeGrafter"/>
</dbReference>
<dbReference type="HOGENOM" id="CLU_033160_0_1_6"/>
<protein>
    <submittedName>
        <fullName evidence="5">Response regulator receiver protein</fullName>
    </submittedName>
</protein>
<keyword evidence="3" id="KW-0597">Phosphoprotein</keyword>
<dbReference type="PANTHER" id="PTHR43384:SF6">
    <property type="entry name" value="SEPTUM SITE-DETERMINING PROTEIN MIND HOMOLOG, CHLOROPLASTIC"/>
    <property type="match status" value="1"/>
</dbReference>
<dbReference type="STRING" id="400668.Mmwyl1_0308"/>
<evidence type="ECO:0000256" key="3">
    <source>
        <dbReference type="PROSITE-ProRule" id="PRU00169"/>
    </source>
</evidence>
<evidence type="ECO:0000256" key="1">
    <source>
        <dbReference type="ARBA" id="ARBA00022741"/>
    </source>
</evidence>
<organism evidence="5">
    <name type="scientific">Marinomonas sp. (strain MWYL1)</name>
    <dbReference type="NCBI Taxonomy" id="400668"/>
    <lineage>
        <taxon>Bacteria</taxon>
        <taxon>Pseudomonadati</taxon>
        <taxon>Pseudomonadota</taxon>
        <taxon>Gammaproteobacteria</taxon>
        <taxon>Oceanospirillales</taxon>
        <taxon>Oceanospirillaceae</taxon>
        <taxon>Marinomonas</taxon>
    </lineage>
</organism>
<dbReference type="GO" id="GO:0009898">
    <property type="term" value="C:cytoplasmic side of plasma membrane"/>
    <property type="evidence" value="ECO:0007669"/>
    <property type="project" value="TreeGrafter"/>
</dbReference>
<dbReference type="GO" id="GO:0005829">
    <property type="term" value="C:cytosol"/>
    <property type="evidence" value="ECO:0007669"/>
    <property type="project" value="TreeGrafter"/>
</dbReference>
<proteinExistence type="predicted"/>
<dbReference type="EMBL" id="CP000749">
    <property type="protein sequence ID" value="ABR69249.1"/>
    <property type="molecule type" value="Genomic_DNA"/>
</dbReference>
<feature type="domain" description="Response regulatory" evidence="4">
    <location>
        <begin position="14"/>
        <end position="131"/>
    </location>
</feature>
<name>A6VS20_MARMS</name>
<sequence length="414" mass="44587">MSDSNQKQNNESQFLAIFAADSAQVKQFGDSLSRLGYSSDRVFLGGVEAAESWVKEHAIPSLLFVDIDNEVATLVSISALIELCGPTCKIVAFGSEQSIDLYRALLSNGVFDYLLKPIPLDMISAVIQRAERGKVDDATTGRTIAVTGTSGGVGASLVSLGLAQSLSKKRHMMTALVDFDRKNGSLGLMLGYNGDAGLGSALSAENIDARLLGRSIGKVDTRLSLVAQVPDFHAEELVDSYPALVLGSSLCRMFNQVIWDLPSAKPFGSMDVLAHAQTRIIVTDFTVADARNTLRLLNEIGDESSGQRIFLVRNSSKHMDKEFISQKEFEEFIGCKIDMVLPYAGSGLGSSLLQGKLSLEAFPDFALGLLNLADMACGKLPQQSIKKSSALSALLRRLLRTNKSPEMTLKGGRL</sequence>
<evidence type="ECO:0000256" key="2">
    <source>
        <dbReference type="ARBA" id="ARBA00022840"/>
    </source>
</evidence>
<dbReference type="KEGG" id="mmw:Mmwyl1_0308"/>
<evidence type="ECO:0000313" key="5">
    <source>
        <dbReference type="EMBL" id="ABR69249.1"/>
    </source>
</evidence>
<dbReference type="eggNOG" id="COG4963">
    <property type="taxonomic scope" value="Bacteria"/>
</dbReference>
<dbReference type="PANTHER" id="PTHR43384">
    <property type="entry name" value="SEPTUM SITE-DETERMINING PROTEIN MIND HOMOLOG, CHLOROPLASTIC-RELATED"/>
    <property type="match status" value="1"/>
</dbReference>
<dbReference type="Gene3D" id="3.40.50.2300">
    <property type="match status" value="1"/>
</dbReference>
<dbReference type="AlphaFoldDB" id="A6VS20"/>
<dbReference type="Gene3D" id="3.40.50.300">
    <property type="entry name" value="P-loop containing nucleotide triphosphate hydrolases"/>
    <property type="match status" value="1"/>
</dbReference>
<accession>A6VS20</accession>
<dbReference type="eggNOG" id="COG2204">
    <property type="taxonomic scope" value="Bacteria"/>
</dbReference>
<dbReference type="OrthoDB" id="9783172at2"/>
<dbReference type="SUPFAM" id="SSF52172">
    <property type="entry name" value="CheY-like"/>
    <property type="match status" value="1"/>
</dbReference>
<dbReference type="GO" id="GO:0000160">
    <property type="term" value="P:phosphorelay signal transduction system"/>
    <property type="evidence" value="ECO:0007669"/>
    <property type="project" value="InterPro"/>
</dbReference>
<dbReference type="InterPro" id="IPR011006">
    <property type="entry name" value="CheY-like_superfamily"/>
</dbReference>
<dbReference type="GO" id="GO:0005524">
    <property type="term" value="F:ATP binding"/>
    <property type="evidence" value="ECO:0007669"/>
    <property type="project" value="UniProtKB-KW"/>
</dbReference>
<dbReference type="InterPro" id="IPR001789">
    <property type="entry name" value="Sig_transdc_resp-reg_receiver"/>
</dbReference>
<dbReference type="PROSITE" id="PS50110">
    <property type="entry name" value="RESPONSE_REGULATORY"/>
    <property type="match status" value="1"/>
</dbReference>
<dbReference type="SUPFAM" id="SSF52540">
    <property type="entry name" value="P-loop containing nucleoside triphosphate hydrolases"/>
    <property type="match status" value="1"/>
</dbReference>
<dbReference type="InterPro" id="IPR050625">
    <property type="entry name" value="ParA/MinD_ATPase"/>
</dbReference>
<evidence type="ECO:0000259" key="4">
    <source>
        <dbReference type="PROSITE" id="PS50110"/>
    </source>
</evidence>
<gene>
    <name evidence="5" type="ordered locus">Mmwyl1_0308</name>
</gene>
<keyword evidence="2" id="KW-0067">ATP-binding</keyword>